<dbReference type="Pfam" id="PF17111">
    <property type="entry name" value="PigL_N"/>
    <property type="match status" value="1"/>
</dbReference>
<keyword evidence="1" id="KW-0677">Repeat</keyword>
<organism evidence="5 6">
    <name type="scientific">Fonsecaea multimorphosa CBS 102226</name>
    <dbReference type="NCBI Taxonomy" id="1442371"/>
    <lineage>
        <taxon>Eukaryota</taxon>
        <taxon>Fungi</taxon>
        <taxon>Dikarya</taxon>
        <taxon>Ascomycota</taxon>
        <taxon>Pezizomycotina</taxon>
        <taxon>Eurotiomycetes</taxon>
        <taxon>Chaetothyriomycetidae</taxon>
        <taxon>Chaetothyriales</taxon>
        <taxon>Herpotrichiellaceae</taxon>
        <taxon>Fonsecaea</taxon>
    </lineage>
</organism>
<dbReference type="PANTHER" id="PTHR24189">
    <property type="entry name" value="MYOTROPHIN"/>
    <property type="match status" value="1"/>
</dbReference>
<dbReference type="SUPFAM" id="SSF48403">
    <property type="entry name" value="Ankyrin repeat"/>
    <property type="match status" value="1"/>
</dbReference>
<dbReference type="AlphaFoldDB" id="A0A0D2HJ44"/>
<dbReference type="EMBL" id="KN848064">
    <property type="protein sequence ID" value="KIY01901.1"/>
    <property type="molecule type" value="Genomic_DNA"/>
</dbReference>
<feature type="compositionally biased region" description="Low complexity" evidence="3">
    <location>
        <begin position="852"/>
        <end position="865"/>
    </location>
</feature>
<dbReference type="SMART" id="SM00248">
    <property type="entry name" value="ANK"/>
    <property type="match status" value="4"/>
</dbReference>
<feature type="region of interest" description="Disordered" evidence="3">
    <location>
        <begin position="821"/>
        <end position="873"/>
    </location>
</feature>
<evidence type="ECO:0000313" key="6">
    <source>
        <dbReference type="Proteomes" id="UP000053411"/>
    </source>
</evidence>
<evidence type="ECO:0000256" key="2">
    <source>
        <dbReference type="ARBA" id="ARBA00023043"/>
    </source>
</evidence>
<dbReference type="RefSeq" id="XP_016636023.1">
    <property type="nucleotide sequence ID" value="XM_016772553.1"/>
</dbReference>
<dbReference type="InterPro" id="IPR031348">
    <property type="entry name" value="PigL_N"/>
</dbReference>
<dbReference type="OrthoDB" id="4139874at2759"/>
<protein>
    <recommendedName>
        <fullName evidence="4">Azaphilone pigments biosynthesis cluster protein L N-terminal domain-containing protein</fullName>
    </recommendedName>
</protein>
<dbReference type="VEuPathDB" id="FungiDB:Z520_02039"/>
<keyword evidence="2" id="KW-0040">ANK repeat</keyword>
<dbReference type="STRING" id="1442371.A0A0D2HJ44"/>
<gene>
    <name evidence="5" type="ORF">Z520_02039</name>
</gene>
<dbReference type="InterPro" id="IPR050745">
    <property type="entry name" value="Multifunctional_regulatory"/>
</dbReference>
<dbReference type="Proteomes" id="UP000053411">
    <property type="component" value="Unassembled WGS sequence"/>
</dbReference>
<proteinExistence type="predicted"/>
<accession>A0A0D2HJ44</accession>
<feature type="domain" description="Azaphilone pigments biosynthesis cluster protein L N-terminal" evidence="4">
    <location>
        <begin position="1"/>
        <end position="109"/>
    </location>
</feature>
<evidence type="ECO:0000259" key="4">
    <source>
        <dbReference type="Pfam" id="PF17111"/>
    </source>
</evidence>
<dbReference type="InterPro" id="IPR002110">
    <property type="entry name" value="Ankyrin_rpt"/>
</dbReference>
<reference evidence="5 6" key="1">
    <citation type="submission" date="2015-01" db="EMBL/GenBank/DDBJ databases">
        <title>The Genome Sequence of Fonsecaea multimorphosa CBS 102226.</title>
        <authorList>
            <consortium name="The Broad Institute Genomics Platform"/>
            <person name="Cuomo C."/>
            <person name="de Hoog S."/>
            <person name="Gorbushina A."/>
            <person name="Stielow B."/>
            <person name="Teixiera M."/>
            <person name="Abouelleil A."/>
            <person name="Chapman S.B."/>
            <person name="Priest M."/>
            <person name="Young S.K."/>
            <person name="Wortman J."/>
            <person name="Nusbaum C."/>
            <person name="Birren B."/>
        </authorList>
    </citation>
    <scope>NUCLEOTIDE SEQUENCE [LARGE SCALE GENOMIC DNA]</scope>
    <source>
        <strain evidence="5 6">CBS 102226</strain>
    </source>
</reference>
<evidence type="ECO:0000313" key="5">
    <source>
        <dbReference type="EMBL" id="KIY01901.1"/>
    </source>
</evidence>
<name>A0A0D2HJ44_9EURO</name>
<dbReference type="InterPro" id="IPR036770">
    <property type="entry name" value="Ankyrin_rpt-contain_sf"/>
</dbReference>
<dbReference type="PANTHER" id="PTHR24189:SF50">
    <property type="entry name" value="ANKYRIN REPEAT AND SOCS BOX PROTEIN 2"/>
    <property type="match status" value="1"/>
</dbReference>
<evidence type="ECO:0000256" key="3">
    <source>
        <dbReference type="SAM" id="MobiDB-lite"/>
    </source>
</evidence>
<dbReference type="GeneID" id="27707785"/>
<dbReference type="Gene3D" id="1.25.40.20">
    <property type="entry name" value="Ankyrin repeat-containing domain"/>
    <property type="match status" value="2"/>
</dbReference>
<keyword evidence="6" id="KW-1185">Reference proteome</keyword>
<evidence type="ECO:0000256" key="1">
    <source>
        <dbReference type="ARBA" id="ARBA00022737"/>
    </source>
</evidence>
<sequence length="873" mass="96776">MEPVSAGASVLAFVGIALQGTKSLYNVLSGFRHATRETASLVAAVGNLRNILIQLRDCRALAEPNVDLQNVRNLLDACTQDIANFKKDLDKIQYDPTTPKIQKAWKRVRAALTEKQLTAMWHKLNHHCNVLQFQLNLLQSNDTLDCKTQIHEIRDTLSAGTLQISSLNENVQDIKDSVEEVVRSTAAAVNHTIGQTSGATLAQLQNISTLLEALQNQVSADATQFSLPQHCRAPTQEDSPLFAHSNEPVRGNLELRECLARLCKLESQVSGTMLYEEADTIIEDLECFLSELMELEDSEVLGTAKKRKKEIGEDETVTRRDLKRMRGLVSASPAVEVNQAPKRFTTKSAGKVVQKNRSIELVLSGCRATITINKRAFQAFGNPSEPGELTTGPYAEEFFATVKASIEDSKSPAVLVAYLRQIRFDNGFSSLNPVISIGKTLPRSSAIFDIVRNGDVEGLRRLLARGEGSLRDRDTKGIPLLHYAVAYSEGRKTDDMCAFLIQNGADVDEVAHDPSSAFGMSQTPMWLSGGNPEVARLLLVAGADPCSALYLRTGDSNSKYSMLRFGDHGMKLILSNPIPFVDIESRDSRGRTMLLSVAADCARLRDPVSFLNLLLSKSADNGARDKYGRNCLQLALRSFWHQYQADKVRQCIVFLIRSGADIHSVDGEGISISDEAYKDPTATMLGSGRGDVWDAALSVCGYDIRQMRHGYHRLPRYDDTECPIYQRKFFKYLWKGREDACPYYHDPPVWCPRSILPSGQCPFGGEDWLCPGTNAAFSQDASSLIFHGRKGSESWRLSQRLMTSMERTTYHRIEEAKFYGVSESKESDSTDSSNAHAELSSRTAPMRDIAQEDPAAESASDSSSEYNDTYEYI</sequence>